<dbReference type="GO" id="GO:0004143">
    <property type="term" value="F:ATP-dependent diacylglycerol kinase activity"/>
    <property type="evidence" value="ECO:0007669"/>
    <property type="project" value="UniProtKB-EC"/>
</dbReference>
<gene>
    <name evidence="16" type="primary">dgkA_14</name>
    <name evidence="16" type="ORF">SDC9_157540</name>
</gene>
<dbReference type="CDD" id="cd14265">
    <property type="entry name" value="UDPK_IM_like"/>
    <property type="match status" value="1"/>
</dbReference>
<evidence type="ECO:0000256" key="3">
    <source>
        <dbReference type="ARBA" id="ARBA00022475"/>
    </source>
</evidence>
<keyword evidence="6 15" id="KW-0812">Transmembrane</keyword>
<keyword evidence="5 16" id="KW-0808">Transferase</keyword>
<dbReference type="InterPro" id="IPR033717">
    <property type="entry name" value="UDPK"/>
</dbReference>
<keyword evidence="8 16" id="KW-0418">Kinase</keyword>
<evidence type="ECO:0000256" key="9">
    <source>
        <dbReference type="ARBA" id="ARBA00022840"/>
    </source>
</evidence>
<evidence type="ECO:0000313" key="16">
    <source>
        <dbReference type="EMBL" id="MPN10245.1"/>
    </source>
</evidence>
<proteinExistence type="inferred from homology"/>
<organism evidence="16">
    <name type="scientific">bioreactor metagenome</name>
    <dbReference type="NCBI Taxonomy" id="1076179"/>
    <lineage>
        <taxon>unclassified sequences</taxon>
        <taxon>metagenomes</taxon>
        <taxon>ecological metagenomes</taxon>
    </lineage>
</organism>
<evidence type="ECO:0000256" key="12">
    <source>
        <dbReference type="ARBA" id="ARBA00023136"/>
    </source>
</evidence>
<keyword evidence="10 15" id="KW-1133">Transmembrane helix</keyword>
<keyword evidence="4" id="KW-0444">Lipid biosynthesis</keyword>
<sequence>MAELFNTAIEIVIDMIHPEIHPLAKIAKDIAAGAVLIAAMAAFLVGCILFYTRLL</sequence>
<evidence type="ECO:0000256" key="7">
    <source>
        <dbReference type="ARBA" id="ARBA00022741"/>
    </source>
</evidence>
<dbReference type="PANTHER" id="PTHR34299">
    <property type="entry name" value="DIACYLGLYCEROL KINASE"/>
    <property type="match status" value="1"/>
</dbReference>
<comment type="similarity">
    <text evidence="2">Belongs to the bacterial diacylglycerol kinase family.</text>
</comment>
<keyword evidence="11" id="KW-0443">Lipid metabolism</keyword>
<evidence type="ECO:0000256" key="5">
    <source>
        <dbReference type="ARBA" id="ARBA00022679"/>
    </source>
</evidence>
<comment type="caution">
    <text evidence="16">The sequence shown here is derived from an EMBL/GenBank/DDBJ whole genome shotgun (WGS) entry which is preliminary data.</text>
</comment>
<evidence type="ECO:0000256" key="6">
    <source>
        <dbReference type="ARBA" id="ARBA00022692"/>
    </source>
</evidence>
<evidence type="ECO:0000256" key="1">
    <source>
        <dbReference type="ARBA" id="ARBA00004651"/>
    </source>
</evidence>
<dbReference type="InterPro" id="IPR036945">
    <property type="entry name" value="DAGK_sf"/>
</dbReference>
<dbReference type="GO" id="GO:0005524">
    <property type="term" value="F:ATP binding"/>
    <property type="evidence" value="ECO:0007669"/>
    <property type="project" value="UniProtKB-KW"/>
</dbReference>
<evidence type="ECO:0000256" key="15">
    <source>
        <dbReference type="SAM" id="Phobius"/>
    </source>
</evidence>
<accession>A0A645F788</accession>
<feature type="transmembrane region" description="Helical" evidence="15">
    <location>
        <begin position="30"/>
        <end position="51"/>
    </location>
</feature>
<evidence type="ECO:0000256" key="2">
    <source>
        <dbReference type="ARBA" id="ARBA00005967"/>
    </source>
</evidence>
<evidence type="ECO:0000256" key="14">
    <source>
        <dbReference type="ARBA" id="ARBA00023264"/>
    </source>
</evidence>
<evidence type="ECO:0000256" key="13">
    <source>
        <dbReference type="ARBA" id="ARBA00023209"/>
    </source>
</evidence>
<dbReference type="EC" id="2.7.1.107" evidence="16"/>
<evidence type="ECO:0000256" key="8">
    <source>
        <dbReference type="ARBA" id="ARBA00022777"/>
    </source>
</evidence>
<dbReference type="Gene3D" id="1.10.287.3610">
    <property type="match status" value="1"/>
</dbReference>
<protein>
    <submittedName>
        <fullName evidence="16">Diacylglycerol kinase</fullName>
        <ecNumber evidence="16">2.7.1.107</ecNumber>
    </submittedName>
</protein>
<keyword evidence="14" id="KW-1208">Phospholipid metabolism</keyword>
<keyword evidence="12 15" id="KW-0472">Membrane</keyword>
<comment type="subcellular location">
    <subcellularLocation>
        <location evidence="1">Cell membrane</location>
        <topology evidence="1">Multi-pass membrane protein</topology>
    </subcellularLocation>
</comment>
<dbReference type="EMBL" id="VSSQ01056391">
    <property type="protein sequence ID" value="MPN10245.1"/>
    <property type="molecule type" value="Genomic_DNA"/>
</dbReference>
<keyword evidence="9" id="KW-0067">ATP-binding</keyword>
<dbReference type="GO" id="GO:0005886">
    <property type="term" value="C:plasma membrane"/>
    <property type="evidence" value="ECO:0007669"/>
    <property type="project" value="UniProtKB-SubCell"/>
</dbReference>
<dbReference type="Pfam" id="PF01219">
    <property type="entry name" value="DAGK_prokar"/>
    <property type="match status" value="1"/>
</dbReference>
<evidence type="ECO:0000256" key="4">
    <source>
        <dbReference type="ARBA" id="ARBA00022516"/>
    </source>
</evidence>
<dbReference type="PANTHER" id="PTHR34299:SF1">
    <property type="entry name" value="DIACYLGLYCEROL KINASE"/>
    <property type="match status" value="1"/>
</dbReference>
<dbReference type="InterPro" id="IPR000829">
    <property type="entry name" value="DAGK"/>
</dbReference>
<keyword evidence="3" id="KW-1003">Cell membrane</keyword>
<evidence type="ECO:0000256" key="10">
    <source>
        <dbReference type="ARBA" id="ARBA00022989"/>
    </source>
</evidence>
<reference evidence="16" key="1">
    <citation type="submission" date="2019-08" db="EMBL/GenBank/DDBJ databases">
        <authorList>
            <person name="Kucharzyk K."/>
            <person name="Murdoch R.W."/>
            <person name="Higgins S."/>
            <person name="Loffler F."/>
        </authorList>
    </citation>
    <scope>NUCLEOTIDE SEQUENCE</scope>
</reference>
<keyword evidence="13" id="KW-0594">Phospholipid biosynthesis</keyword>
<dbReference type="GO" id="GO:0008654">
    <property type="term" value="P:phospholipid biosynthetic process"/>
    <property type="evidence" value="ECO:0007669"/>
    <property type="project" value="UniProtKB-KW"/>
</dbReference>
<dbReference type="AlphaFoldDB" id="A0A645F788"/>
<name>A0A645F788_9ZZZZ</name>
<keyword evidence="7" id="KW-0547">Nucleotide-binding</keyword>
<evidence type="ECO:0000256" key="11">
    <source>
        <dbReference type="ARBA" id="ARBA00023098"/>
    </source>
</evidence>